<evidence type="ECO:0000256" key="2">
    <source>
        <dbReference type="ARBA" id="ARBA00012502"/>
    </source>
</evidence>
<dbReference type="PANTHER" id="PTHR43774">
    <property type="entry name" value="PEPTIDE METHIONINE SULFOXIDE REDUCTASE"/>
    <property type="match status" value="1"/>
</dbReference>
<evidence type="ECO:0000313" key="8">
    <source>
        <dbReference type="Proteomes" id="UP001515480"/>
    </source>
</evidence>
<evidence type="ECO:0000256" key="5">
    <source>
        <dbReference type="SAM" id="SignalP"/>
    </source>
</evidence>
<dbReference type="SUPFAM" id="SSF55068">
    <property type="entry name" value="Peptide methionine sulfoxide reductase"/>
    <property type="match status" value="1"/>
</dbReference>
<dbReference type="InterPro" id="IPR002569">
    <property type="entry name" value="Met_Sox_Rdtase_MsrA_dom"/>
</dbReference>
<evidence type="ECO:0000313" key="7">
    <source>
        <dbReference type="EMBL" id="KAL1510744.1"/>
    </source>
</evidence>
<keyword evidence="5" id="KW-0732">Signal</keyword>
<dbReference type="GO" id="GO:0008113">
    <property type="term" value="F:peptide-methionine (S)-S-oxide reductase activity"/>
    <property type="evidence" value="ECO:0007669"/>
    <property type="project" value="UniProtKB-EC"/>
</dbReference>
<name>A0AB34J059_PRYPA</name>
<evidence type="ECO:0000256" key="1">
    <source>
        <dbReference type="ARBA" id="ARBA00005591"/>
    </source>
</evidence>
<reference evidence="7 8" key="1">
    <citation type="journal article" date="2024" name="Science">
        <title>Giant polyketide synthase enzymes in the biosynthesis of giant marine polyether toxins.</title>
        <authorList>
            <person name="Fallon T.R."/>
            <person name="Shende V.V."/>
            <person name="Wierzbicki I.H."/>
            <person name="Pendleton A.L."/>
            <person name="Watervoot N.F."/>
            <person name="Auber R.P."/>
            <person name="Gonzalez D.J."/>
            <person name="Wisecaver J.H."/>
            <person name="Moore B.S."/>
        </authorList>
    </citation>
    <scope>NUCLEOTIDE SEQUENCE [LARGE SCALE GENOMIC DNA]</scope>
    <source>
        <strain evidence="7 8">12B1</strain>
    </source>
</reference>
<dbReference type="AlphaFoldDB" id="A0AB34J059"/>
<dbReference type="PANTHER" id="PTHR43774:SF1">
    <property type="entry name" value="PEPTIDE METHIONINE SULFOXIDE REDUCTASE MSRA 2"/>
    <property type="match status" value="1"/>
</dbReference>
<accession>A0AB34J059</accession>
<feature type="chain" id="PRO_5044286865" description="peptide-methionine (S)-S-oxide reductase" evidence="5">
    <location>
        <begin position="19"/>
        <end position="245"/>
    </location>
</feature>
<comment type="caution">
    <text evidence="7">The sequence shown here is derived from an EMBL/GenBank/DDBJ whole genome shotgun (WGS) entry which is preliminary data.</text>
</comment>
<keyword evidence="3" id="KW-0560">Oxidoreductase</keyword>
<proteinExistence type="inferred from homology"/>
<keyword evidence="8" id="KW-1185">Reference proteome</keyword>
<feature type="domain" description="Peptide methionine sulphoxide reductase MsrA" evidence="6">
    <location>
        <begin position="49"/>
        <end position="184"/>
    </location>
</feature>
<dbReference type="EC" id="1.8.4.11" evidence="2"/>
<dbReference type="EMBL" id="JBGBPQ010000015">
    <property type="protein sequence ID" value="KAL1510744.1"/>
    <property type="molecule type" value="Genomic_DNA"/>
</dbReference>
<gene>
    <name evidence="7" type="ORF">AB1Y20_007031</name>
</gene>
<dbReference type="Pfam" id="PF01625">
    <property type="entry name" value="PMSR"/>
    <property type="match status" value="1"/>
</dbReference>
<evidence type="ECO:0000259" key="6">
    <source>
        <dbReference type="Pfam" id="PF01625"/>
    </source>
</evidence>
<organism evidence="7 8">
    <name type="scientific">Prymnesium parvum</name>
    <name type="common">Toxic golden alga</name>
    <dbReference type="NCBI Taxonomy" id="97485"/>
    <lineage>
        <taxon>Eukaryota</taxon>
        <taxon>Haptista</taxon>
        <taxon>Haptophyta</taxon>
        <taxon>Prymnesiophyceae</taxon>
        <taxon>Prymnesiales</taxon>
        <taxon>Prymnesiaceae</taxon>
        <taxon>Prymnesium</taxon>
    </lineage>
</organism>
<dbReference type="Proteomes" id="UP001515480">
    <property type="component" value="Unassembled WGS sequence"/>
</dbReference>
<dbReference type="Gene3D" id="3.30.1060.10">
    <property type="entry name" value="Peptide methionine sulphoxide reductase MsrA"/>
    <property type="match status" value="1"/>
</dbReference>
<comment type="similarity">
    <text evidence="1">Belongs to the MsrA Met sulfoxide reductase family.</text>
</comment>
<sequence>MLALWSVGVAAVAPLVKPVLDPLVLLQDKATQTTHKRVYAPLVGVEHPEAAFAALPGVLRTRVGYCAGEAEQPSPDPTYRKVCNDPAYGNYAEAIQLEYDPRAISFDDVLDAFFRHHDARSAGRKRQYASIIFAHDEMQWQRAEIALDPGNHPARKGVSTSLERASVFWDAEPYHQKWILQRKRELMLALGLTDTAQLLERPATVLNAFAAGRLPAEATMDKLEEMLQQGELEPSSHGRLMALLS</sequence>
<evidence type="ECO:0000256" key="3">
    <source>
        <dbReference type="ARBA" id="ARBA00023002"/>
    </source>
</evidence>
<evidence type="ECO:0000256" key="4">
    <source>
        <dbReference type="ARBA" id="ARBA00030643"/>
    </source>
</evidence>
<feature type="signal peptide" evidence="5">
    <location>
        <begin position="1"/>
        <end position="18"/>
    </location>
</feature>
<protein>
    <recommendedName>
        <fullName evidence="2">peptide-methionine (S)-S-oxide reductase</fullName>
        <ecNumber evidence="2">1.8.4.11</ecNumber>
    </recommendedName>
    <alternativeName>
        <fullName evidence="4">Peptide-methionine (S)-S-oxide reductase</fullName>
    </alternativeName>
</protein>
<dbReference type="InterPro" id="IPR036509">
    <property type="entry name" value="Met_Sox_Rdtase_MsrA_sf"/>
</dbReference>